<feature type="transmembrane region" description="Helical" evidence="2">
    <location>
        <begin position="185"/>
        <end position="202"/>
    </location>
</feature>
<feature type="transmembrane region" description="Helical" evidence="2">
    <location>
        <begin position="301"/>
        <end position="327"/>
    </location>
</feature>
<evidence type="ECO:0000256" key="1">
    <source>
        <dbReference type="SAM" id="MobiDB-lite"/>
    </source>
</evidence>
<gene>
    <name evidence="3" type="ORF">ACA1_306900</name>
</gene>
<name>L8GNY3_ACACF</name>
<keyword evidence="2" id="KW-1133">Transmembrane helix</keyword>
<feature type="transmembrane region" description="Helical" evidence="2">
    <location>
        <begin position="240"/>
        <end position="261"/>
    </location>
</feature>
<dbReference type="EMBL" id="KB008042">
    <property type="protein sequence ID" value="ELR14894.1"/>
    <property type="molecule type" value="Genomic_DNA"/>
</dbReference>
<feature type="transmembrane region" description="Helical" evidence="2">
    <location>
        <begin position="267"/>
        <end position="289"/>
    </location>
</feature>
<evidence type="ECO:0000313" key="4">
    <source>
        <dbReference type="Proteomes" id="UP000011083"/>
    </source>
</evidence>
<organism evidence="3 4">
    <name type="scientific">Acanthamoeba castellanii (strain ATCC 30010 / Neff)</name>
    <dbReference type="NCBI Taxonomy" id="1257118"/>
    <lineage>
        <taxon>Eukaryota</taxon>
        <taxon>Amoebozoa</taxon>
        <taxon>Discosea</taxon>
        <taxon>Longamoebia</taxon>
        <taxon>Centramoebida</taxon>
        <taxon>Acanthamoebidae</taxon>
        <taxon>Acanthamoeba</taxon>
    </lineage>
</organism>
<evidence type="ECO:0000313" key="3">
    <source>
        <dbReference type="EMBL" id="ELR14894.1"/>
    </source>
</evidence>
<evidence type="ECO:0000256" key="2">
    <source>
        <dbReference type="SAM" id="Phobius"/>
    </source>
</evidence>
<protein>
    <recommendedName>
        <fullName evidence="5">Transmembrane protein</fullName>
    </recommendedName>
</protein>
<sequence>MTRAVVTQGRPPLAIHLSTQPKPSPGTVRAVVLGLAVLSLLHFRVLRHSVFRTPSRCVLVLCSCVAASVVFLRFLVSTDPALRSSACHAAQSTTPLEFSCTDDSLSETMSHLRAVLPLPTWRDVVALAPKHGMMAWMVRAIDVLEPGAKYVGLCLGAALLVLPEALQRAIHTLLRRAFRHPAGKAALALAVSSIALVVWLAHARGGGGDDDNGLTAELLGYWALSSLVGFLFVQAVWPHLFRVAFFALAPAYMVGGAILFYKALVVFLHESCGAALPVSLGLTLVLFYAHGWDCTKAFGAYVLWKSLACFTVPFYSLPTFFSFVYWWTSSLTTTIFSALTHLASSTTSSSSSATSSSSSSSFTSTHLSMPWTTLDALFLLYFVGVALTAVLNSLAALALLAAQRQLAYSSTTQHHHHDAPPPVDLDHHHPKRD</sequence>
<keyword evidence="4" id="KW-1185">Reference proteome</keyword>
<dbReference type="VEuPathDB" id="AmoebaDB:ACA1_306900"/>
<accession>L8GNY3</accession>
<dbReference type="RefSeq" id="XP_004336907.1">
    <property type="nucleotide sequence ID" value="XM_004336859.1"/>
</dbReference>
<keyword evidence="2" id="KW-0812">Transmembrane</keyword>
<feature type="transmembrane region" description="Helical" evidence="2">
    <location>
        <begin position="58"/>
        <end position="76"/>
    </location>
</feature>
<feature type="transmembrane region" description="Helical" evidence="2">
    <location>
        <begin position="147"/>
        <end position="165"/>
    </location>
</feature>
<evidence type="ECO:0008006" key="5">
    <source>
        <dbReference type="Google" id="ProtNLM"/>
    </source>
</evidence>
<feature type="transmembrane region" description="Helical" evidence="2">
    <location>
        <begin position="378"/>
        <end position="402"/>
    </location>
</feature>
<dbReference type="AlphaFoldDB" id="L8GNY3"/>
<dbReference type="Proteomes" id="UP000011083">
    <property type="component" value="Unassembled WGS sequence"/>
</dbReference>
<feature type="region of interest" description="Disordered" evidence="1">
    <location>
        <begin position="411"/>
        <end position="433"/>
    </location>
</feature>
<reference evidence="3 4" key="1">
    <citation type="journal article" date="2013" name="Genome Biol.">
        <title>Genome of Acanthamoeba castellanii highlights extensive lateral gene transfer and early evolution of tyrosine kinase signaling.</title>
        <authorList>
            <person name="Clarke M."/>
            <person name="Lohan A.J."/>
            <person name="Liu B."/>
            <person name="Lagkouvardos I."/>
            <person name="Roy S."/>
            <person name="Zafar N."/>
            <person name="Bertelli C."/>
            <person name="Schilde C."/>
            <person name="Kianianmomeni A."/>
            <person name="Burglin T.R."/>
            <person name="Frech C."/>
            <person name="Turcotte B."/>
            <person name="Kopec K.O."/>
            <person name="Synnott J.M."/>
            <person name="Choo C."/>
            <person name="Paponov I."/>
            <person name="Finkler A."/>
            <person name="Soon Heng Tan C."/>
            <person name="Hutchins A.P."/>
            <person name="Weinmeier T."/>
            <person name="Rattei T."/>
            <person name="Chu J.S."/>
            <person name="Gimenez G."/>
            <person name="Irimia M."/>
            <person name="Rigden D.J."/>
            <person name="Fitzpatrick D.A."/>
            <person name="Lorenzo-Morales J."/>
            <person name="Bateman A."/>
            <person name="Chiu C.H."/>
            <person name="Tang P."/>
            <person name="Hegemann P."/>
            <person name="Fromm H."/>
            <person name="Raoult D."/>
            <person name="Greub G."/>
            <person name="Miranda-Saavedra D."/>
            <person name="Chen N."/>
            <person name="Nash P."/>
            <person name="Ginger M.L."/>
            <person name="Horn M."/>
            <person name="Schaap P."/>
            <person name="Caler L."/>
            <person name="Loftus B."/>
        </authorList>
    </citation>
    <scope>NUCLEOTIDE SEQUENCE [LARGE SCALE GENOMIC DNA]</scope>
    <source>
        <strain evidence="3 4">Neff</strain>
    </source>
</reference>
<proteinExistence type="predicted"/>
<keyword evidence="2" id="KW-0472">Membrane</keyword>
<dbReference type="KEGG" id="acan:ACA1_306900"/>
<feature type="transmembrane region" description="Helical" evidence="2">
    <location>
        <begin position="214"/>
        <end position="233"/>
    </location>
</feature>
<dbReference type="GeneID" id="14915500"/>